<evidence type="ECO:0000313" key="3">
    <source>
        <dbReference type="EMBL" id="QNL45219.1"/>
    </source>
</evidence>
<dbReference type="SUPFAM" id="SSF81301">
    <property type="entry name" value="Nucleotidyltransferase"/>
    <property type="match status" value="1"/>
</dbReference>
<dbReference type="UniPathway" id="UPA00908">
    <property type="reaction ID" value="UER00884"/>
</dbReference>
<feature type="domain" description="RelA/SpoT" evidence="2">
    <location>
        <begin position="70"/>
        <end position="190"/>
    </location>
</feature>
<dbReference type="AlphaFoldDB" id="A0A7G9B6N8"/>
<dbReference type="InterPro" id="IPR052366">
    <property type="entry name" value="GTP_Pyrophosphokinase"/>
</dbReference>
<dbReference type="PANTHER" id="PTHR47837">
    <property type="entry name" value="GTP PYROPHOSPHOKINASE YJBM"/>
    <property type="match status" value="1"/>
</dbReference>
<dbReference type="GO" id="GO:0015970">
    <property type="term" value="P:guanosine tetraphosphate biosynthetic process"/>
    <property type="evidence" value="ECO:0007669"/>
    <property type="project" value="UniProtKB-UniPathway"/>
</dbReference>
<proteinExistence type="predicted"/>
<organism evidence="3 4">
    <name type="scientific">Oscillibacter hominis</name>
    <dbReference type="NCBI Taxonomy" id="2763056"/>
    <lineage>
        <taxon>Bacteria</taxon>
        <taxon>Bacillati</taxon>
        <taxon>Bacillota</taxon>
        <taxon>Clostridia</taxon>
        <taxon>Eubacteriales</taxon>
        <taxon>Oscillospiraceae</taxon>
        <taxon>Oscillibacter</taxon>
    </lineage>
</organism>
<dbReference type="CDD" id="cd05399">
    <property type="entry name" value="NT_Rel-Spo_like"/>
    <property type="match status" value="1"/>
</dbReference>
<dbReference type="InterPro" id="IPR043519">
    <property type="entry name" value="NT_sf"/>
</dbReference>
<evidence type="ECO:0000256" key="1">
    <source>
        <dbReference type="ARBA" id="ARBA00004976"/>
    </source>
</evidence>
<dbReference type="EMBL" id="CP060490">
    <property type="protein sequence ID" value="QNL45219.1"/>
    <property type="molecule type" value="Genomic_DNA"/>
</dbReference>
<name>A0A7G9B6N8_9FIRM</name>
<evidence type="ECO:0000313" key="4">
    <source>
        <dbReference type="Proteomes" id="UP000515960"/>
    </source>
</evidence>
<dbReference type="Pfam" id="PF04607">
    <property type="entry name" value="RelA_SpoT"/>
    <property type="match status" value="1"/>
</dbReference>
<keyword evidence="4" id="KW-1185">Reference proteome</keyword>
<evidence type="ECO:0000259" key="2">
    <source>
        <dbReference type="SMART" id="SM00954"/>
    </source>
</evidence>
<accession>A0A7G9B6N8</accession>
<dbReference type="Proteomes" id="UP000515960">
    <property type="component" value="Chromosome"/>
</dbReference>
<comment type="pathway">
    <text evidence="1">Purine metabolism; ppGpp biosynthesis; ppGpp from GTP: step 1/2.</text>
</comment>
<dbReference type="SMART" id="SM00954">
    <property type="entry name" value="RelA_SpoT"/>
    <property type="match status" value="1"/>
</dbReference>
<dbReference type="PANTHER" id="PTHR47837:SF1">
    <property type="entry name" value="GTP PYROPHOSPHOKINASE YJBM"/>
    <property type="match status" value="1"/>
</dbReference>
<dbReference type="KEGG" id="ohi:H8790_04155"/>
<protein>
    <submittedName>
        <fullName evidence="3">RelA/SpoT domain-containing protein</fullName>
    </submittedName>
</protein>
<gene>
    <name evidence="3" type="ORF">H8790_04155</name>
</gene>
<dbReference type="RefSeq" id="WP_187333672.1">
    <property type="nucleotide sequence ID" value="NZ_CP060490.1"/>
</dbReference>
<dbReference type="InterPro" id="IPR007685">
    <property type="entry name" value="RelA_SpoT"/>
</dbReference>
<dbReference type="Gene3D" id="3.30.460.10">
    <property type="entry name" value="Beta Polymerase, domain 2"/>
    <property type="match status" value="1"/>
</dbReference>
<reference evidence="3 4" key="1">
    <citation type="submission" date="2020-08" db="EMBL/GenBank/DDBJ databases">
        <authorList>
            <person name="Liu C."/>
            <person name="Sun Q."/>
        </authorList>
    </citation>
    <scope>NUCLEOTIDE SEQUENCE [LARGE SCALE GENOMIC DNA]</scope>
    <source>
        <strain evidence="3 4">NSJ-62</strain>
    </source>
</reference>
<sequence>MARWKEVEFSRSQIIKAGKTIRKTEASEEEIAQATTIINNWRAAHAYPLHVIYIHLRGMAANRQDIVVAERLKRLDSIVAKLKRQPTMSLWEMQDLGGCRFIVPTVPEVYQYAKKYKSSRIRHQYIETYDYIQSPKTSGYRSLHLVFRFNSDTKETYNRNMLIELQFRTHLQHVWATAVETIGLFTKQALKAGQGDAEIKRFFVLISSLFAIRENCPVVPNTLNEVNELIAEIEQINDDRHLLDMLKAIRVAVDHEEDERLDKKGYYILIFNYNTKRLRIKYFLPGDIEEANKMYSQIEATRADAQIDAVLVRAASFKSLKVAYPNYFLDIGEFVDIVMEYLG</sequence>